<reference evidence="3 4" key="1">
    <citation type="journal article" date="2013" name="Genome Announc.">
        <title>Complete Genome Sequence of Glaciecola psychrophila Strain 170T.</title>
        <authorList>
            <person name="Yin J."/>
            <person name="Chen J."/>
            <person name="Liu G."/>
            <person name="Yu Y."/>
            <person name="Song L."/>
            <person name="Wang X."/>
            <person name="Qu X."/>
        </authorList>
    </citation>
    <scope>NUCLEOTIDE SEQUENCE [LARGE SCALE GENOMIC DNA]</scope>
    <source>
        <strain evidence="3 4">170</strain>
    </source>
</reference>
<dbReference type="HOGENOM" id="CLU_1077091_0_0_6"/>
<name>M4RVL5_9ALTE</name>
<dbReference type="AlphaFoldDB" id="M4RVL5"/>
<sequence>MLNFKKVFVTSVACLAFTLPAEAGFVLDTFTYTPPIELKVVAGTGDTDVDTGNYDLVGLAPSVISVTADYALTDVSDCASPNFCVPNNDTDASSFNINNGLLSFSEAGAVANAELNINWSGTFDAAFGPFAAGDPAILDFTLGGDPSASLYFDVLALTGGVGAFSIDLIFTDISLATSIGQVLVGVSDAGTTVLYALSNLVGTADLSKVLSVNADIASANGDTSFLLGEVGVVPEPSSLALLGLGLLSLGLRARKKSV</sequence>
<keyword evidence="1" id="KW-0732">Signal</keyword>
<organism evidence="3 4">
    <name type="scientific">Paraglaciecola psychrophila 170</name>
    <dbReference type="NCBI Taxonomy" id="1129794"/>
    <lineage>
        <taxon>Bacteria</taxon>
        <taxon>Pseudomonadati</taxon>
        <taxon>Pseudomonadota</taxon>
        <taxon>Gammaproteobacteria</taxon>
        <taxon>Alteromonadales</taxon>
        <taxon>Alteromonadaceae</taxon>
        <taxon>Paraglaciecola</taxon>
    </lineage>
</organism>
<dbReference type="EMBL" id="CP003837">
    <property type="protein sequence ID" value="AGH46274.1"/>
    <property type="molecule type" value="Genomic_DNA"/>
</dbReference>
<dbReference type="RefSeq" id="WP_015431135.1">
    <property type="nucleotide sequence ID" value="NC_020514.1"/>
</dbReference>
<evidence type="ECO:0000259" key="2">
    <source>
        <dbReference type="Pfam" id="PF07589"/>
    </source>
</evidence>
<evidence type="ECO:0000313" key="4">
    <source>
        <dbReference type="Proteomes" id="UP000011864"/>
    </source>
</evidence>
<evidence type="ECO:0000313" key="3">
    <source>
        <dbReference type="EMBL" id="AGH46274.1"/>
    </source>
</evidence>
<feature type="chain" id="PRO_5004056861" description="Ice-binding protein C-terminal domain-containing protein" evidence="1">
    <location>
        <begin position="24"/>
        <end position="258"/>
    </location>
</feature>
<feature type="domain" description="Ice-binding protein C-terminal" evidence="2">
    <location>
        <begin position="233"/>
        <end position="255"/>
    </location>
</feature>
<dbReference type="KEGG" id="gps:C427_4169"/>
<dbReference type="NCBIfam" id="TIGR02595">
    <property type="entry name" value="PEP_CTERM"/>
    <property type="match status" value="1"/>
</dbReference>
<gene>
    <name evidence="3" type="ORF">C427_4169</name>
</gene>
<protein>
    <recommendedName>
        <fullName evidence="2">Ice-binding protein C-terminal domain-containing protein</fullName>
    </recommendedName>
</protein>
<dbReference type="Proteomes" id="UP000011864">
    <property type="component" value="Chromosome"/>
</dbReference>
<accession>M4RVL5</accession>
<proteinExistence type="predicted"/>
<dbReference type="PATRIC" id="fig|1129794.4.peg.4151"/>
<dbReference type="Pfam" id="PF07589">
    <property type="entry name" value="PEP-CTERM"/>
    <property type="match status" value="1"/>
</dbReference>
<feature type="signal peptide" evidence="1">
    <location>
        <begin position="1"/>
        <end position="23"/>
    </location>
</feature>
<keyword evidence="4" id="KW-1185">Reference proteome</keyword>
<evidence type="ECO:0000256" key="1">
    <source>
        <dbReference type="SAM" id="SignalP"/>
    </source>
</evidence>
<dbReference type="InterPro" id="IPR013424">
    <property type="entry name" value="Ice-binding_C"/>
</dbReference>